<evidence type="ECO:0000256" key="1">
    <source>
        <dbReference type="SAM" id="SignalP"/>
    </source>
</evidence>
<feature type="signal peptide" evidence="1">
    <location>
        <begin position="1"/>
        <end position="18"/>
    </location>
</feature>
<gene>
    <name evidence="2" type="ORF">CLV81_0019</name>
</gene>
<protein>
    <recommendedName>
        <fullName evidence="4">Spy/CpxP family protein refolding chaperone</fullName>
    </recommendedName>
</protein>
<accession>A0A2T0MEN1</accession>
<comment type="caution">
    <text evidence="2">The sequence shown here is derived from an EMBL/GenBank/DDBJ whole genome shotgun (WGS) entry which is preliminary data.</text>
</comment>
<feature type="chain" id="PRO_5015536118" description="Spy/CpxP family protein refolding chaperone" evidence="1">
    <location>
        <begin position="19"/>
        <end position="148"/>
    </location>
</feature>
<sequence length="148" mass="17230">MKQLVVLLMILTSISAFSQRPDGQKRNKGALQELSVEQLATLHTKKLTLALDLTESQQAKIMEISLEEAAFKKTRHEEFRAKKESGEWKKPTADERFEIASARLDRKIAHQQKMKEILNKEQYHTWKELNLKRAMNGKKVMQREGRRG</sequence>
<dbReference type="RefSeq" id="WP_146129792.1">
    <property type="nucleotide sequence ID" value="NZ_PVYX01000001.1"/>
</dbReference>
<proteinExistence type="predicted"/>
<keyword evidence="1" id="KW-0732">Signal</keyword>
<dbReference type="EMBL" id="PVYX01000001">
    <property type="protein sequence ID" value="PRX56031.1"/>
    <property type="molecule type" value="Genomic_DNA"/>
</dbReference>
<name>A0A2T0MEN1_9FLAO</name>
<dbReference type="AlphaFoldDB" id="A0A2T0MEN1"/>
<organism evidence="2 3">
    <name type="scientific">Flagellimonas meridianipacifica</name>
    <dbReference type="NCBI Taxonomy" id="1080225"/>
    <lineage>
        <taxon>Bacteria</taxon>
        <taxon>Pseudomonadati</taxon>
        <taxon>Bacteroidota</taxon>
        <taxon>Flavobacteriia</taxon>
        <taxon>Flavobacteriales</taxon>
        <taxon>Flavobacteriaceae</taxon>
        <taxon>Flagellimonas</taxon>
    </lineage>
</organism>
<dbReference type="OrthoDB" id="956918at2"/>
<dbReference type="Proteomes" id="UP000237640">
    <property type="component" value="Unassembled WGS sequence"/>
</dbReference>
<evidence type="ECO:0000313" key="2">
    <source>
        <dbReference type="EMBL" id="PRX56031.1"/>
    </source>
</evidence>
<keyword evidence="3" id="KW-1185">Reference proteome</keyword>
<reference evidence="2 3" key="1">
    <citation type="submission" date="2018-03" db="EMBL/GenBank/DDBJ databases">
        <title>Genomic Encyclopedia of Archaeal and Bacterial Type Strains, Phase II (KMG-II): from individual species to whole genera.</title>
        <authorList>
            <person name="Goeker M."/>
        </authorList>
    </citation>
    <scope>NUCLEOTIDE SEQUENCE [LARGE SCALE GENOMIC DNA]</scope>
    <source>
        <strain evidence="2 3">DSM 25027</strain>
    </source>
</reference>
<evidence type="ECO:0000313" key="3">
    <source>
        <dbReference type="Proteomes" id="UP000237640"/>
    </source>
</evidence>
<evidence type="ECO:0008006" key="4">
    <source>
        <dbReference type="Google" id="ProtNLM"/>
    </source>
</evidence>